<organism evidence="1 2">
    <name type="scientific">Coptotermes formosanus</name>
    <name type="common">Formosan subterranean termite</name>
    <dbReference type="NCBI Taxonomy" id="36987"/>
    <lineage>
        <taxon>Eukaryota</taxon>
        <taxon>Metazoa</taxon>
        <taxon>Ecdysozoa</taxon>
        <taxon>Arthropoda</taxon>
        <taxon>Hexapoda</taxon>
        <taxon>Insecta</taxon>
        <taxon>Pterygota</taxon>
        <taxon>Neoptera</taxon>
        <taxon>Polyneoptera</taxon>
        <taxon>Dictyoptera</taxon>
        <taxon>Blattodea</taxon>
        <taxon>Blattoidea</taxon>
        <taxon>Termitoidae</taxon>
        <taxon>Rhinotermitidae</taxon>
        <taxon>Coptotermes</taxon>
    </lineage>
</organism>
<dbReference type="AlphaFoldDB" id="A0A6L2PGZ8"/>
<gene>
    <name evidence="1" type="ORF">Cfor_04178</name>
</gene>
<dbReference type="OrthoDB" id="10249562at2759"/>
<name>A0A6L2PGZ8_COPFO</name>
<protein>
    <submittedName>
        <fullName evidence="1">Uncharacterized protein</fullName>
    </submittedName>
</protein>
<dbReference type="Proteomes" id="UP000502823">
    <property type="component" value="Unassembled WGS sequence"/>
</dbReference>
<dbReference type="EMBL" id="BLKM01000329">
    <property type="protein sequence ID" value="GFG31734.1"/>
    <property type="molecule type" value="Genomic_DNA"/>
</dbReference>
<accession>A0A6L2PGZ8</accession>
<proteinExistence type="predicted"/>
<reference evidence="2" key="1">
    <citation type="submission" date="2020-01" db="EMBL/GenBank/DDBJ databases">
        <title>Draft genome sequence of the Termite Coptotermes fromosanus.</title>
        <authorList>
            <person name="Itakura S."/>
            <person name="Yosikawa Y."/>
            <person name="Umezawa K."/>
        </authorList>
    </citation>
    <scope>NUCLEOTIDE SEQUENCE [LARGE SCALE GENOMIC DNA]</scope>
</reference>
<comment type="caution">
    <text evidence="1">The sequence shown here is derived from an EMBL/GenBank/DDBJ whole genome shotgun (WGS) entry which is preliminary data.</text>
</comment>
<evidence type="ECO:0000313" key="2">
    <source>
        <dbReference type="Proteomes" id="UP000502823"/>
    </source>
</evidence>
<sequence length="63" mass="7287">MDLREPKRKCRVRVSLQQPFPVSTDKALWQVYTGKYSGDFVVVDAHDEMIALHNMVIYLVMCG</sequence>
<dbReference type="InParanoid" id="A0A6L2PGZ8"/>
<evidence type="ECO:0000313" key="1">
    <source>
        <dbReference type="EMBL" id="GFG31734.1"/>
    </source>
</evidence>
<keyword evidence="2" id="KW-1185">Reference proteome</keyword>